<evidence type="ECO:0000259" key="1">
    <source>
        <dbReference type="PROSITE" id="PS50206"/>
    </source>
</evidence>
<reference evidence="2 3" key="1">
    <citation type="submission" date="2019-04" db="EMBL/GenBank/DDBJ databases">
        <title>Fungal friends and foes A comparative genomics study of 23 Aspergillus species from section Flavi.</title>
        <authorList>
            <consortium name="DOE Joint Genome Institute"/>
            <person name="Kjaerbolling I."/>
            <person name="Vesth T.C."/>
            <person name="Frisvad J.C."/>
            <person name="Nybo J.L."/>
            <person name="Theobald S."/>
            <person name="Kildgaard S."/>
            <person name="Petersen T.I."/>
            <person name="Kuo A."/>
            <person name="Sato A."/>
            <person name="Lyhne E.K."/>
            <person name="Kogle M.E."/>
            <person name="Wiebenga A."/>
            <person name="Kun R.S."/>
            <person name="Lubbers R.J."/>
            <person name="Makela M.R."/>
            <person name="Barry K."/>
            <person name="Chovatia M."/>
            <person name="Clum A."/>
            <person name="Daum C."/>
            <person name="Haridas S."/>
            <person name="He G."/>
            <person name="LaButti K."/>
            <person name="Lipzen A."/>
            <person name="Mondo S."/>
            <person name="Pangilinan J."/>
            <person name="Riley R."/>
            <person name="Salamov A."/>
            <person name="Simmons B.A."/>
            <person name="Magnuson J.K."/>
            <person name="Henrissat B."/>
            <person name="Mortensen U.H."/>
            <person name="Larsen T.O."/>
            <person name="De vries R.P."/>
            <person name="Grigoriev I.V."/>
            <person name="Machida M."/>
            <person name="Baker S.E."/>
            <person name="Andersen M.R."/>
        </authorList>
    </citation>
    <scope>NUCLEOTIDE SEQUENCE [LARGE SCALE GENOMIC DNA]</scope>
    <source>
        <strain evidence="2 3">CBS 117618</strain>
    </source>
</reference>
<name>A0A5N6D2K7_ASPPA</name>
<dbReference type="SUPFAM" id="SSF52821">
    <property type="entry name" value="Rhodanese/Cell cycle control phosphatase"/>
    <property type="match status" value="1"/>
</dbReference>
<dbReference type="OMA" id="TPWHEAF"/>
<dbReference type="GO" id="GO:0005737">
    <property type="term" value="C:cytoplasm"/>
    <property type="evidence" value="ECO:0007669"/>
    <property type="project" value="TreeGrafter"/>
</dbReference>
<gene>
    <name evidence="2" type="ORF">BDV34DRAFT_218206</name>
</gene>
<dbReference type="InterPro" id="IPR036873">
    <property type="entry name" value="Rhodanese-like_dom_sf"/>
</dbReference>
<dbReference type="EMBL" id="ML735085">
    <property type="protein sequence ID" value="KAB8199268.1"/>
    <property type="molecule type" value="Genomic_DNA"/>
</dbReference>
<accession>A0A5N6D2K7</accession>
<dbReference type="PROSITE" id="PS50206">
    <property type="entry name" value="RHODANESE_3"/>
    <property type="match status" value="1"/>
</dbReference>
<dbReference type="Gene3D" id="3.40.250.10">
    <property type="entry name" value="Rhodanese-like domain"/>
    <property type="match status" value="1"/>
</dbReference>
<evidence type="ECO:0000313" key="2">
    <source>
        <dbReference type="EMBL" id="KAB8199268.1"/>
    </source>
</evidence>
<dbReference type="GO" id="GO:0005634">
    <property type="term" value="C:nucleus"/>
    <property type="evidence" value="ECO:0007669"/>
    <property type="project" value="TreeGrafter"/>
</dbReference>
<dbReference type="PANTHER" id="PTHR10828:SF50">
    <property type="entry name" value="REDUCTASE (ARC2), PUTATIVE (AFU_ORTHOLOGUE AFUA_6G13400)-RELATED"/>
    <property type="match status" value="1"/>
</dbReference>
<dbReference type="SMART" id="SM00450">
    <property type="entry name" value="RHOD"/>
    <property type="match status" value="1"/>
</dbReference>
<dbReference type="CDD" id="cd01443">
    <property type="entry name" value="Cdc25_Acr2p"/>
    <property type="match status" value="1"/>
</dbReference>
<sequence>MSTDQAPWHAAFPAPRTTAATLPRQELLQWLKEGKQPGKDFVLVDLRRADYEGGTIRGSLNLPAQSLYPTIPTLYKLLAASKVESVIWYCDTGSSGGRGTRAGGWFADYLQDQGETTLKSLVLEGGIKGWVAAGPEYTDLMDGYDASFWAKTTSA</sequence>
<dbReference type="VEuPathDB" id="FungiDB:BDV34DRAFT_218206"/>
<dbReference type="PANTHER" id="PTHR10828">
    <property type="entry name" value="M-PHASE INDUCER PHOSPHATASE DUAL SPECIFICITY PHOSPHATASE CDC25"/>
    <property type="match status" value="1"/>
</dbReference>
<dbReference type="Proteomes" id="UP000326532">
    <property type="component" value="Unassembled WGS sequence"/>
</dbReference>
<dbReference type="InterPro" id="IPR001763">
    <property type="entry name" value="Rhodanese-like_dom"/>
</dbReference>
<dbReference type="Pfam" id="PF00581">
    <property type="entry name" value="Rhodanese"/>
    <property type="match status" value="1"/>
</dbReference>
<evidence type="ECO:0000313" key="3">
    <source>
        <dbReference type="Proteomes" id="UP000326532"/>
    </source>
</evidence>
<proteinExistence type="predicted"/>
<feature type="domain" description="Rhodanese" evidence="1">
    <location>
        <begin position="37"/>
        <end position="139"/>
    </location>
</feature>
<protein>
    <submittedName>
        <fullName evidence="2">Rhodanese-like domain-containing protein</fullName>
    </submittedName>
</protein>
<keyword evidence="3" id="KW-1185">Reference proteome</keyword>
<organism evidence="2 3">
    <name type="scientific">Aspergillus parasiticus</name>
    <dbReference type="NCBI Taxonomy" id="5067"/>
    <lineage>
        <taxon>Eukaryota</taxon>
        <taxon>Fungi</taxon>
        <taxon>Dikarya</taxon>
        <taxon>Ascomycota</taxon>
        <taxon>Pezizomycotina</taxon>
        <taxon>Eurotiomycetes</taxon>
        <taxon>Eurotiomycetidae</taxon>
        <taxon>Eurotiales</taxon>
        <taxon>Aspergillaceae</taxon>
        <taxon>Aspergillus</taxon>
        <taxon>Aspergillus subgen. Circumdati</taxon>
    </lineage>
</organism>
<dbReference type="GO" id="GO:0004725">
    <property type="term" value="F:protein tyrosine phosphatase activity"/>
    <property type="evidence" value="ECO:0007669"/>
    <property type="project" value="TreeGrafter"/>
</dbReference>
<dbReference type="AlphaFoldDB" id="A0A5N6D2K7"/>